<name>A0ABN7IV35_9BASI</name>
<feature type="region of interest" description="Disordered" evidence="1">
    <location>
        <begin position="1"/>
        <end position="81"/>
    </location>
</feature>
<gene>
    <name evidence="2" type="ORF">JKIAZH3_G6098</name>
</gene>
<proteinExistence type="predicted"/>
<reference evidence="2" key="1">
    <citation type="submission" date="2020-10" db="EMBL/GenBank/DDBJ databases">
        <authorList>
            <person name="Sedaghatjoo S."/>
        </authorList>
    </citation>
    <scope>NUCLEOTIDE SEQUENCE</scope>
    <source>
        <strain evidence="2">AZH3</strain>
    </source>
</reference>
<feature type="compositionally biased region" description="Basic and acidic residues" evidence="1">
    <location>
        <begin position="36"/>
        <end position="69"/>
    </location>
</feature>
<organism evidence="2 3">
    <name type="scientific">Tilletia caries</name>
    <name type="common">wheat bunt fungus</name>
    <dbReference type="NCBI Taxonomy" id="13290"/>
    <lineage>
        <taxon>Eukaryota</taxon>
        <taxon>Fungi</taxon>
        <taxon>Dikarya</taxon>
        <taxon>Basidiomycota</taxon>
        <taxon>Ustilaginomycotina</taxon>
        <taxon>Exobasidiomycetes</taxon>
        <taxon>Tilletiales</taxon>
        <taxon>Tilletiaceae</taxon>
        <taxon>Tilletia</taxon>
    </lineage>
</organism>
<feature type="non-terminal residue" evidence="2">
    <location>
        <position position="1"/>
    </location>
</feature>
<dbReference type="Proteomes" id="UP000836402">
    <property type="component" value="Unassembled WGS sequence"/>
</dbReference>
<evidence type="ECO:0000313" key="3">
    <source>
        <dbReference type="Proteomes" id="UP000836402"/>
    </source>
</evidence>
<evidence type="ECO:0000256" key="1">
    <source>
        <dbReference type="SAM" id="MobiDB-lite"/>
    </source>
</evidence>
<dbReference type="EMBL" id="CAJHJG010002525">
    <property type="protein sequence ID" value="CAD6920868.1"/>
    <property type="molecule type" value="Genomic_DNA"/>
</dbReference>
<keyword evidence="3" id="KW-1185">Reference proteome</keyword>
<protein>
    <submittedName>
        <fullName evidence="2">Uncharacterized protein</fullName>
    </submittedName>
</protein>
<evidence type="ECO:0000313" key="2">
    <source>
        <dbReference type="EMBL" id="CAD6920868.1"/>
    </source>
</evidence>
<comment type="caution">
    <text evidence="2">The sequence shown here is derived from an EMBL/GenBank/DDBJ whole genome shotgun (WGS) entry which is preliminary data.</text>
</comment>
<accession>A0ABN7IV35</accession>
<sequence>RTSRADGASSELTSAVESMGSRQLEAAVETLKQQQQHHEEALRRAERARELEHRKHKDLLSREDRRLDLQEAQAGQEAQRDARVAAVESKIDDLFAFLKERLE</sequence>